<protein>
    <submittedName>
        <fullName evidence="1">Uncharacterized protein</fullName>
    </submittedName>
</protein>
<accession>A0ACC1IF93</accession>
<organism evidence="1 2">
    <name type="scientific">Kickxella alabastrina</name>
    <dbReference type="NCBI Taxonomy" id="61397"/>
    <lineage>
        <taxon>Eukaryota</taxon>
        <taxon>Fungi</taxon>
        <taxon>Fungi incertae sedis</taxon>
        <taxon>Zoopagomycota</taxon>
        <taxon>Kickxellomycotina</taxon>
        <taxon>Kickxellomycetes</taxon>
        <taxon>Kickxellales</taxon>
        <taxon>Kickxellaceae</taxon>
        <taxon>Kickxella</taxon>
    </lineage>
</organism>
<dbReference type="EMBL" id="JANBPG010000737">
    <property type="protein sequence ID" value="KAJ1894102.1"/>
    <property type="molecule type" value="Genomic_DNA"/>
</dbReference>
<comment type="caution">
    <text evidence="1">The sequence shown here is derived from an EMBL/GenBank/DDBJ whole genome shotgun (WGS) entry which is preliminary data.</text>
</comment>
<gene>
    <name evidence="1" type="ORF">LPJ66_005384</name>
</gene>
<proteinExistence type="predicted"/>
<sequence length="517" mass="57721">MDFVHYRLKPWRHVPGLDDGRISITDTKLRPVVVERLLYNVRLLIIYSMLLWFALSAYLGSMYTMLRHSHNIRLKIINLDNGAIGRQIVDIILRQNALQQLQPTAADQVQWEEHRGQLNSLDGCTELVRKHEWGAIVVSPGLQRRLEQALGKTTQLNRTLAYDPSAALFVVVSTGRNPIPISRYVQPALGAMAHHVANEFATQQLASLLKRNIDVNLADPIALVTPIWYTSKEASPMSFGISPIAPTFAIFVSISCSIAIHILLKLCSVDFINKVNLRHLAVTFHVFMFAWSSLLGLFCTLAVFAFRGPYYNTHHLGLPINAGRFFALFATFSLAILASSQWLFFWITLLPPDLVPISLVCLIVPSSAAGTVSLDLLPIGLRWMTVLPSHNCAMLFRHITSGAYPQVGQNVGIIVGEIIIMFILNTLAVMLRQYWIISGLIDCTGWFKTSIFFKPLSKTISNELAIGIVFPECSRLPESCDPESVVSNPSTTQSHHVISVIDLTMPTESIKFTLYTT</sequence>
<keyword evidence="2" id="KW-1185">Reference proteome</keyword>
<evidence type="ECO:0000313" key="2">
    <source>
        <dbReference type="Proteomes" id="UP001150581"/>
    </source>
</evidence>
<dbReference type="Proteomes" id="UP001150581">
    <property type="component" value="Unassembled WGS sequence"/>
</dbReference>
<reference evidence="1" key="1">
    <citation type="submission" date="2022-07" db="EMBL/GenBank/DDBJ databases">
        <title>Phylogenomic reconstructions and comparative analyses of Kickxellomycotina fungi.</title>
        <authorList>
            <person name="Reynolds N.K."/>
            <person name="Stajich J.E."/>
            <person name="Barry K."/>
            <person name="Grigoriev I.V."/>
            <person name="Crous P."/>
            <person name="Smith M.E."/>
        </authorList>
    </citation>
    <scope>NUCLEOTIDE SEQUENCE</scope>
    <source>
        <strain evidence="1">Benny 63K</strain>
    </source>
</reference>
<name>A0ACC1IF93_9FUNG</name>
<evidence type="ECO:0000313" key="1">
    <source>
        <dbReference type="EMBL" id="KAJ1894102.1"/>
    </source>
</evidence>